<proteinExistence type="predicted"/>
<sequence>MGLGGRKQMLKFDGVIAPRSIRLLDGKLAPFEFSFSLTEPELNSEFLTEAFRTIQDLGLHGVFGVRYFDNHDTQLSVEIIQGNANVMIPRGSLSGLIDAFWVFNQDEDDRCHCREQCFPQGGSEHQKNHSCG</sequence>
<protein>
    <submittedName>
        <fullName evidence="1">Uncharacterized protein</fullName>
    </submittedName>
</protein>
<dbReference type="OrthoDB" id="2322999at2759"/>
<dbReference type="Proteomes" id="UP000077154">
    <property type="component" value="Unassembled WGS sequence"/>
</dbReference>
<reference evidence="1" key="1">
    <citation type="submission" date="2016-03" db="EMBL/GenBank/DDBJ databases">
        <title>Updated assembly of Pseudogymnoascus destructans, the fungus causing white-nose syndrome of bats.</title>
        <authorList>
            <person name="Palmer J.M."/>
            <person name="Drees K.P."/>
            <person name="Foster J.T."/>
            <person name="Lindner D.L."/>
        </authorList>
    </citation>
    <scope>NUCLEOTIDE SEQUENCE [LARGE SCALE GENOMIC DNA]</scope>
    <source>
        <strain evidence="1">20631-21</strain>
    </source>
</reference>
<dbReference type="GeneID" id="36286951"/>
<name>A0A177ACL1_9PEZI</name>
<organism evidence="1">
    <name type="scientific">Pseudogymnoascus destructans</name>
    <dbReference type="NCBI Taxonomy" id="655981"/>
    <lineage>
        <taxon>Eukaryota</taxon>
        <taxon>Fungi</taxon>
        <taxon>Dikarya</taxon>
        <taxon>Ascomycota</taxon>
        <taxon>Pezizomycotina</taxon>
        <taxon>Leotiomycetes</taxon>
        <taxon>Thelebolales</taxon>
        <taxon>Thelebolaceae</taxon>
        <taxon>Pseudogymnoascus</taxon>
    </lineage>
</organism>
<evidence type="ECO:0000313" key="1">
    <source>
        <dbReference type="EMBL" id="OAF59828.1"/>
    </source>
</evidence>
<dbReference type="VEuPathDB" id="FungiDB:GMDG_03025"/>
<gene>
    <name evidence="1" type="ORF">VC83_03878</name>
</gene>
<accession>A0A177ACL1</accession>
<dbReference type="AlphaFoldDB" id="A0A177ACL1"/>
<dbReference type="EMBL" id="KV441393">
    <property type="protein sequence ID" value="OAF59828.1"/>
    <property type="molecule type" value="Genomic_DNA"/>
</dbReference>
<dbReference type="RefSeq" id="XP_024325111.1">
    <property type="nucleotide sequence ID" value="XM_024467516.1"/>
</dbReference>